<keyword evidence="8" id="KW-1185">Reference proteome</keyword>
<dbReference type="EMBL" id="FOHA01000011">
    <property type="protein sequence ID" value="SER93761.1"/>
    <property type="molecule type" value="Genomic_DNA"/>
</dbReference>
<dbReference type="InterPro" id="IPR050188">
    <property type="entry name" value="RluA_PseudoU_synthase"/>
</dbReference>
<evidence type="ECO:0000313" key="7">
    <source>
        <dbReference type="EMBL" id="SER93761.1"/>
    </source>
</evidence>
<dbReference type="InterPro" id="IPR020103">
    <property type="entry name" value="PsdUridine_synth_cat_dom_sf"/>
</dbReference>
<dbReference type="GO" id="GO:0140098">
    <property type="term" value="F:catalytic activity, acting on RNA"/>
    <property type="evidence" value="ECO:0007669"/>
    <property type="project" value="UniProtKB-ARBA"/>
</dbReference>
<dbReference type="AlphaFoldDB" id="A0A1H9T9D1"/>
<dbReference type="PANTHER" id="PTHR21600">
    <property type="entry name" value="MITOCHONDRIAL RNA PSEUDOURIDINE SYNTHASE"/>
    <property type="match status" value="1"/>
</dbReference>
<dbReference type="InterPro" id="IPR006145">
    <property type="entry name" value="PsdUridine_synth_RsuA/RluA"/>
</dbReference>
<accession>A0A1H9T9D1</accession>
<dbReference type="Proteomes" id="UP000198948">
    <property type="component" value="Unassembled WGS sequence"/>
</dbReference>
<keyword evidence="3 5" id="KW-0413">Isomerase</keyword>
<dbReference type="SUPFAM" id="SSF55120">
    <property type="entry name" value="Pseudouridine synthase"/>
    <property type="match status" value="1"/>
</dbReference>
<gene>
    <name evidence="7" type="ORF">SAMN04488559_11176</name>
</gene>
<comment type="function">
    <text evidence="5">Responsible for synthesis of pseudouridine from uracil.</text>
</comment>
<dbReference type="PANTHER" id="PTHR21600:SF35">
    <property type="entry name" value="PSEUDOURIDINE SYNTHASE"/>
    <property type="match status" value="1"/>
</dbReference>
<evidence type="ECO:0000256" key="5">
    <source>
        <dbReference type="RuleBase" id="RU362028"/>
    </source>
</evidence>
<feature type="domain" description="Pseudouridine synthase RsuA/RluA-like" evidence="6">
    <location>
        <begin position="95"/>
        <end position="248"/>
    </location>
</feature>
<dbReference type="EC" id="5.4.99.-" evidence="5"/>
<sequence>MRLSEREKKMKFSWTYENEEAIQVKQFLRTKDISRALLAKIKFNGGLILVNDIEKNAIYFLKKGDQVTVVIPDEAGHETTIPVHLPIDIVYEDEHLLIVNKPSGVASITSQVHPSGTMANRVKGYYVAQNYPNQVIHIVTRLDRDTTGLMLFAKHGYAHAKMDIQLRKKQMTKKYQALISGSIPEGTHQMIDAPIGRVEGSLMERQVRPDGKVAQTEFWVASCFEEGTLVDIQLHTGRTHQIRVHFAAIHHPLIGDDLYGGKNQEPVERQALHCAKLVFHHPFTGELLTIESPLPQDMQGWLANQK</sequence>
<dbReference type="GO" id="GO:0009982">
    <property type="term" value="F:pseudouridine synthase activity"/>
    <property type="evidence" value="ECO:0007669"/>
    <property type="project" value="InterPro"/>
</dbReference>
<dbReference type="Gene3D" id="3.30.2350.10">
    <property type="entry name" value="Pseudouridine synthase"/>
    <property type="match status" value="1"/>
</dbReference>
<dbReference type="STRING" id="142588.SAMN04488559_11176"/>
<dbReference type="InterPro" id="IPR006225">
    <property type="entry name" value="PsdUridine_synth_RluC/D"/>
</dbReference>
<evidence type="ECO:0000313" key="8">
    <source>
        <dbReference type="Proteomes" id="UP000198948"/>
    </source>
</evidence>
<evidence type="ECO:0000259" key="6">
    <source>
        <dbReference type="Pfam" id="PF00849"/>
    </source>
</evidence>
<dbReference type="PROSITE" id="PS01129">
    <property type="entry name" value="PSI_RLU"/>
    <property type="match status" value="1"/>
</dbReference>
<feature type="active site" evidence="4">
    <location>
        <position position="143"/>
    </location>
</feature>
<reference evidence="7 8" key="1">
    <citation type="submission" date="2016-10" db="EMBL/GenBank/DDBJ databases">
        <authorList>
            <person name="de Groot N.N."/>
        </authorList>
    </citation>
    <scope>NUCLEOTIDE SEQUENCE [LARGE SCALE GENOMIC DNA]</scope>
    <source>
        <strain evidence="7 8">DSM 13760</strain>
    </source>
</reference>
<evidence type="ECO:0000256" key="1">
    <source>
        <dbReference type="ARBA" id="ARBA00000073"/>
    </source>
</evidence>
<evidence type="ECO:0000256" key="3">
    <source>
        <dbReference type="ARBA" id="ARBA00023235"/>
    </source>
</evidence>
<proteinExistence type="inferred from homology"/>
<protein>
    <recommendedName>
        <fullName evidence="5">Pseudouridine synthase</fullName>
        <ecNumber evidence="5">5.4.99.-</ecNumber>
    </recommendedName>
</protein>
<comment type="catalytic activity">
    <reaction evidence="1 5">
        <text>a uridine in RNA = a pseudouridine in RNA</text>
        <dbReference type="Rhea" id="RHEA:48348"/>
        <dbReference type="Rhea" id="RHEA-COMP:12068"/>
        <dbReference type="Rhea" id="RHEA-COMP:12069"/>
        <dbReference type="ChEBI" id="CHEBI:65314"/>
        <dbReference type="ChEBI" id="CHEBI:65315"/>
    </reaction>
</comment>
<dbReference type="NCBIfam" id="TIGR00005">
    <property type="entry name" value="rluA_subfam"/>
    <property type="match status" value="1"/>
</dbReference>
<comment type="similarity">
    <text evidence="2 5">Belongs to the pseudouridine synthase RluA family.</text>
</comment>
<name>A0A1H9T9D1_9LACT</name>
<dbReference type="CDD" id="cd02869">
    <property type="entry name" value="PseudoU_synth_RluA_like"/>
    <property type="match status" value="1"/>
</dbReference>
<dbReference type="Pfam" id="PF00849">
    <property type="entry name" value="PseudoU_synth_2"/>
    <property type="match status" value="1"/>
</dbReference>
<evidence type="ECO:0000256" key="4">
    <source>
        <dbReference type="PIRSR" id="PIRSR606225-1"/>
    </source>
</evidence>
<dbReference type="GO" id="GO:0003723">
    <property type="term" value="F:RNA binding"/>
    <property type="evidence" value="ECO:0007669"/>
    <property type="project" value="InterPro"/>
</dbReference>
<evidence type="ECO:0000256" key="2">
    <source>
        <dbReference type="ARBA" id="ARBA00010876"/>
    </source>
</evidence>
<dbReference type="InterPro" id="IPR006224">
    <property type="entry name" value="PsdUridine_synth_RluA-like_CS"/>
</dbReference>
<dbReference type="GO" id="GO:0000455">
    <property type="term" value="P:enzyme-directed rRNA pseudouridine synthesis"/>
    <property type="evidence" value="ECO:0007669"/>
    <property type="project" value="TreeGrafter"/>
</dbReference>
<dbReference type="FunFam" id="3.30.2350.10:FF:000005">
    <property type="entry name" value="Pseudouridine synthase"/>
    <property type="match status" value="1"/>
</dbReference>
<organism evidence="7 8">
    <name type="scientific">Isobaculum melis</name>
    <dbReference type="NCBI Taxonomy" id="142588"/>
    <lineage>
        <taxon>Bacteria</taxon>
        <taxon>Bacillati</taxon>
        <taxon>Bacillota</taxon>
        <taxon>Bacilli</taxon>
        <taxon>Lactobacillales</taxon>
        <taxon>Carnobacteriaceae</taxon>
        <taxon>Isobaculum</taxon>
    </lineage>
</organism>